<feature type="region of interest" description="Disordered" evidence="1">
    <location>
        <begin position="790"/>
        <end position="844"/>
    </location>
</feature>
<feature type="compositionally biased region" description="Basic and acidic residues" evidence="1">
    <location>
        <begin position="1083"/>
        <end position="1098"/>
    </location>
</feature>
<feature type="compositionally biased region" description="Basic and acidic residues" evidence="1">
    <location>
        <begin position="604"/>
        <end position="614"/>
    </location>
</feature>
<proteinExistence type="predicted"/>
<feature type="compositionally biased region" description="Basic residues" evidence="1">
    <location>
        <begin position="1144"/>
        <end position="1153"/>
    </location>
</feature>
<feature type="compositionally biased region" description="Basic residues" evidence="1">
    <location>
        <begin position="1264"/>
        <end position="1274"/>
    </location>
</feature>
<feature type="region of interest" description="Disordered" evidence="1">
    <location>
        <begin position="747"/>
        <end position="770"/>
    </location>
</feature>
<sequence>MEGPSPSAAAVFIDTSIGTHLAMLVSDADTVSDLKKKIKVEHKACFPTLGEIHVNALKVKRKGDFYHLADSMHVKSAFNGVKKNWFLSVDASILSVNSDGQNILDPRSSSQPVLHAITSKPSGDLLDTAPDDQLETVPKRLSGFELSASPRAGSYQNGDKVGPLLASENLGVEQNDGANCSDINRMTPLPSLGMNQKNEISTSNALSTEPLDICDSVTTGSRNKKRKKNERKSKVCNPGDLSHPSSRKAIGNEMEIQEDSLVFDHKKLFGEPEIIVAPNQSIQSPKSSEFQQASLTEKFVETVQEKDSEMLDANSSKQYSGDSAGDGVHSCPLVVREPNHSKRVLIWLCTEFGQGKVAGGIEKAIVTGESVAASKTEELKALPKKRKKSKRLKESDGEKCINSFTEHIESSLIGRSLADLQKVPQGDESRNKLENQENFLSQARGGETMVMAVAEPLDVHGSNVESSQQVIEKNMDIESTEEKTEKKSEKLRRSTVENLPSVEMKDPNLDGNDPLVTSVIVNETTNKHTSHRRPTKASSHASEGNSGGDPSQSIMNVNLPSSDHLDKGENLSEAREGETMVKIASSPGLLDVHRSKVESSQQIIEKEVKTDGTGKKTKKKRKKSRRSTGENLPLVEMKDPNSDTFELTPMSTTLNDTTNEHTSYMKPMKAPSHTSEGNNKGGPPQSIINVDLPIGDHLDKGESNLSQARGGETVARAATIEPLDVHGTKAESSQQIIEKKLNFDCTEEKTKKKKKKSRRSTGENLSHMETKGQNYDAFEPTMMSATHTTNEHTTYTTPMKVPSHTSEGNNEGDPSQSITKVDLPSGDRLDKGENNMSQASEGETIVRTAIVEPLDVHETKVESSQQITEKVNFENTEEKKTKKRRKKSGRSKVENLPSVEVRDPKSNTNDTLLISATVDETANGHISYMKPMEAPSHTSEGNNEGDPAQSIVNVDLPIGDHIAKGENNLSQTRGGGTMVRAAAAEPLDVHGIKAESLERIIDKEMIIESTEENTNKKRKKSRRSTVENICSVDMEDPDSHANDPLPISATVNETDNGHSSYMKTVKASSHTREGNNEGNPPRSIRDVLPSDDHPDEVNNHVRAVNESDIINFSDYFAPRQLQQEALAPDNSVVDGGTKENRAAGKVKSKRRKKADATVDGSSSGLQSSLVSNGQQDGLKSPTGNSYSIQIQESLANDKNERSGSSKKNPPVGPGSTDLTLLSSKSDKFKIRAEEVPGAKVIVVTPNLEKDSETSAASGSDMKRTKNVKAGNKRRSGVDRYRLAFRKSSHQHSEEVVDTSERKKSLLATSVPIFEDEGSGSSAEAEGIEDSDASTRTPSDKLLSDYSDGDSNANLDSPWDGNLLRKNDVGSGIKKSQSSDRKDLTLDKILRSSSRYKKAKLAASQSQLEDSESQPLEFVPDSQANS</sequence>
<feature type="compositionally biased region" description="Polar residues" evidence="1">
    <location>
        <begin position="1181"/>
        <end position="1194"/>
    </location>
</feature>
<name>A0ABD3LJ89_EUCGL</name>
<feature type="region of interest" description="Disordered" evidence="1">
    <location>
        <begin position="1127"/>
        <end position="1220"/>
    </location>
</feature>
<keyword evidence="3" id="KW-1185">Reference proteome</keyword>
<feature type="compositionally biased region" description="Basic and acidic residues" evidence="1">
    <location>
        <begin position="1290"/>
        <end position="1303"/>
    </location>
</feature>
<feature type="compositionally biased region" description="Polar residues" evidence="1">
    <location>
        <begin position="536"/>
        <end position="561"/>
    </location>
</feature>
<dbReference type="Proteomes" id="UP001634007">
    <property type="component" value="Unassembled WGS sequence"/>
</dbReference>
<feature type="region of interest" description="Disordered" evidence="1">
    <location>
        <begin position="1065"/>
        <end position="1098"/>
    </location>
</feature>
<protein>
    <submittedName>
        <fullName evidence="2">Uncharacterized protein</fullName>
    </submittedName>
</protein>
<feature type="compositionally biased region" description="Polar residues" evidence="1">
    <location>
        <begin position="642"/>
        <end position="662"/>
    </location>
</feature>
<feature type="region of interest" description="Disordered" evidence="1">
    <location>
        <begin position="476"/>
        <end position="712"/>
    </location>
</feature>
<accession>A0ABD3LJ89</accession>
<organism evidence="2 3">
    <name type="scientific">Eucalyptus globulus</name>
    <name type="common">Tasmanian blue gum</name>
    <dbReference type="NCBI Taxonomy" id="34317"/>
    <lineage>
        <taxon>Eukaryota</taxon>
        <taxon>Viridiplantae</taxon>
        <taxon>Streptophyta</taxon>
        <taxon>Embryophyta</taxon>
        <taxon>Tracheophyta</taxon>
        <taxon>Spermatophyta</taxon>
        <taxon>Magnoliopsida</taxon>
        <taxon>eudicotyledons</taxon>
        <taxon>Gunneridae</taxon>
        <taxon>Pentapetalae</taxon>
        <taxon>rosids</taxon>
        <taxon>malvids</taxon>
        <taxon>Myrtales</taxon>
        <taxon>Myrtaceae</taxon>
        <taxon>Myrtoideae</taxon>
        <taxon>Eucalypteae</taxon>
        <taxon>Eucalyptus</taxon>
    </lineage>
</organism>
<feature type="compositionally biased region" description="Basic residues" evidence="1">
    <location>
        <begin position="615"/>
        <end position="626"/>
    </location>
</feature>
<feature type="region of interest" description="Disordered" evidence="1">
    <location>
        <begin position="1246"/>
        <end position="1385"/>
    </location>
</feature>
<gene>
    <name evidence="2" type="ORF">ACJRO7_012635</name>
</gene>
<feature type="compositionally biased region" description="Basic residues" evidence="1">
    <location>
        <begin position="222"/>
        <end position="231"/>
    </location>
</feature>
<evidence type="ECO:0000256" key="1">
    <source>
        <dbReference type="SAM" id="MobiDB-lite"/>
    </source>
</evidence>
<feature type="region of interest" description="Disordered" evidence="1">
    <location>
        <begin position="213"/>
        <end position="251"/>
    </location>
</feature>
<evidence type="ECO:0000313" key="2">
    <source>
        <dbReference type="EMBL" id="KAL3751833.1"/>
    </source>
</evidence>
<feature type="compositionally biased region" description="Basic residues" evidence="1">
    <location>
        <begin position="881"/>
        <end position="890"/>
    </location>
</feature>
<reference evidence="2 3" key="1">
    <citation type="submission" date="2024-11" db="EMBL/GenBank/DDBJ databases">
        <title>Chromosome-level genome assembly of Eucalyptus globulus Labill. provides insights into its genome evolution.</title>
        <authorList>
            <person name="Li X."/>
        </authorList>
    </citation>
    <scope>NUCLEOTIDE SEQUENCE [LARGE SCALE GENOMIC DNA]</scope>
    <source>
        <strain evidence="2">CL2024</strain>
        <tissue evidence="2">Fresh tender leaves</tissue>
    </source>
</reference>
<feature type="compositionally biased region" description="Basic and acidic residues" evidence="1">
    <location>
        <begin position="476"/>
        <end position="495"/>
    </location>
</feature>
<feature type="compositionally biased region" description="Low complexity" evidence="1">
    <location>
        <begin position="1160"/>
        <end position="1175"/>
    </location>
</feature>
<feature type="compositionally biased region" description="Basic and acidic residues" evidence="1">
    <location>
        <begin position="563"/>
        <end position="579"/>
    </location>
</feature>
<feature type="region of interest" description="Disordered" evidence="1">
    <location>
        <begin position="857"/>
        <end position="907"/>
    </location>
</feature>
<evidence type="ECO:0000313" key="3">
    <source>
        <dbReference type="Proteomes" id="UP001634007"/>
    </source>
</evidence>
<feature type="compositionally biased region" description="Polar residues" evidence="1">
    <location>
        <begin position="803"/>
        <end position="819"/>
    </location>
</feature>
<dbReference type="EMBL" id="JBJKBG010000002">
    <property type="protein sequence ID" value="KAL3751833.1"/>
    <property type="molecule type" value="Genomic_DNA"/>
</dbReference>
<feature type="region of interest" description="Disordered" evidence="1">
    <location>
        <begin position="1400"/>
        <end position="1425"/>
    </location>
</feature>
<feature type="compositionally biased region" description="Basic and acidic residues" evidence="1">
    <location>
        <begin position="1376"/>
        <end position="1385"/>
    </location>
</feature>
<comment type="caution">
    <text evidence="2">The sequence shown here is derived from an EMBL/GenBank/DDBJ whole genome shotgun (WGS) entry which is preliminary data.</text>
</comment>